<dbReference type="GO" id="GO:0046872">
    <property type="term" value="F:metal ion binding"/>
    <property type="evidence" value="ECO:0007669"/>
    <property type="project" value="UniProtKB-UniRule"/>
</dbReference>
<dbReference type="EMBL" id="CP001751">
    <property type="protein sequence ID" value="ADE38654.1"/>
    <property type="molecule type" value="Genomic_DNA"/>
</dbReference>
<dbReference type="Pfam" id="PF01975">
    <property type="entry name" value="SurE"/>
    <property type="match status" value="1"/>
</dbReference>
<dbReference type="InterPro" id="IPR030048">
    <property type="entry name" value="SurE"/>
</dbReference>
<evidence type="ECO:0000256" key="1">
    <source>
        <dbReference type="ARBA" id="ARBA00000815"/>
    </source>
</evidence>
<accession>D5BQU0</accession>
<comment type="function">
    <text evidence="7">Nucleotidase that shows phosphatase activity on nucleoside 5'-monophosphates.</text>
</comment>
<dbReference type="RefSeq" id="WP_013045284.1">
    <property type="nucleotide sequence ID" value="NC_014010.1"/>
</dbReference>
<evidence type="ECO:0000256" key="5">
    <source>
        <dbReference type="ARBA" id="ARBA00022741"/>
    </source>
</evidence>
<comment type="subcellular location">
    <subcellularLocation>
        <location evidence="7">Cytoplasm</location>
    </subcellularLocation>
</comment>
<dbReference type="AlphaFoldDB" id="D5BQU0"/>
<keyword evidence="5 7" id="KW-0547">Nucleotide-binding</keyword>
<gene>
    <name evidence="7" type="primary">surE</name>
    <name evidence="9" type="ordered locus">SAR116_0411</name>
</gene>
<dbReference type="HOGENOM" id="CLU_045192_1_2_5"/>
<protein>
    <recommendedName>
        <fullName evidence="7">5'-nucleotidase SurE</fullName>
        <ecNumber evidence="7">3.1.3.5</ecNumber>
    </recommendedName>
    <alternativeName>
        <fullName evidence="7">Nucleoside 5'-monophosphate phosphohydrolase</fullName>
    </alternativeName>
</protein>
<dbReference type="InterPro" id="IPR002828">
    <property type="entry name" value="SurE-like_Pase/nucleotidase"/>
</dbReference>
<comment type="similarity">
    <text evidence="2 7">Belongs to the SurE nucleotidase family.</text>
</comment>
<feature type="binding site" evidence="7">
    <location>
        <position position="56"/>
    </location>
    <ligand>
        <name>a divalent metal cation</name>
        <dbReference type="ChEBI" id="CHEBI:60240"/>
    </ligand>
</feature>
<dbReference type="STRING" id="488538.SAR116_0411"/>
<dbReference type="OrthoDB" id="9780815at2"/>
<dbReference type="GO" id="GO:0005737">
    <property type="term" value="C:cytoplasm"/>
    <property type="evidence" value="ECO:0007669"/>
    <property type="project" value="UniProtKB-SubCell"/>
</dbReference>
<dbReference type="eggNOG" id="COG0496">
    <property type="taxonomic scope" value="Bacteria"/>
</dbReference>
<dbReference type="InterPro" id="IPR036523">
    <property type="entry name" value="SurE-like_sf"/>
</dbReference>
<dbReference type="PANTHER" id="PTHR30457">
    <property type="entry name" value="5'-NUCLEOTIDASE SURE"/>
    <property type="match status" value="1"/>
</dbReference>
<reference evidence="9 10" key="1">
    <citation type="journal article" date="2010" name="J. Bacteriol.">
        <title>Complete genome sequence of "Candidatus Puniceispirillum marinum" IMCC1322, a representative of the SAR116 clade in the Alphaproteobacteria.</title>
        <authorList>
            <person name="Oh H.M."/>
            <person name="Kwon K.K."/>
            <person name="Kang I."/>
            <person name="Kang S.G."/>
            <person name="Lee J.H."/>
            <person name="Kim S.J."/>
            <person name="Cho J.C."/>
        </authorList>
    </citation>
    <scope>NUCLEOTIDE SEQUENCE [LARGE SCALE GENOMIC DNA]</scope>
    <source>
        <strain evidence="9 10">IMCC1322</strain>
    </source>
</reference>
<keyword evidence="10" id="KW-1185">Reference proteome</keyword>
<organism evidence="9 10">
    <name type="scientific">Puniceispirillum marinum (strain IMCC1322)</name>
    <dbReference type="NCBI Taxonomy" id="488538"/>
    <lineage>
        <taxon>Bacteria</taxon>
        <taxon>Pseudomonadati</taxon>
        <taxon>Pseudomonadota</taxon>
        <taxon>Alphaproteobacteria</taxon>
        <taxon>Candidatus Puniceispirillales</taxon>
        <taxon>Candidatus Puniceispirillaceae</taxon>
        <taxon>Candidatus Puniceispirillum</taxon>
    </lineage>
</organism>
<evidence type="ECO:0000256" key="2">
    <source>
        <dbReference type="ARBA" id="ARBA00011062"/>
    </source>
</evidence>
<feature type="binding site" evidence="7">
    <location>
        <position position="25"/>
    </location>
    <ligand>
        <name>a divalent metal cation</name>
        <dbReference type="ChEBI" id="CHEBI:60240"/>
    </ligand>
</feature>
<dbReference type="GO" id="GO:0008254">
    <property type="term" value="F:3'-nucleotidase activity"/>
    <property type="evidence" value="ECO:0007669"/>
    <property type="project" value="TreeGrafter"/>
</dbReference>
<dbReference type="KEGG" id="apb:SAR116_0411"/>
<feature type="binding site" evidence="7">
    <location>
        <position position="24"/>
    </location>
    <ligand>
        <name>a divalent metal cation</name>
        <dbReference type="ChEBI" id="CHEBI:60240"/>
    </ligand>
</feature>
<evidence type="ECO:0000256" key="6">
    <source>
        <dbReference type="ARBA" id="ARBA00022801"/>
    </source>
</evidence>
<dbReference type="HAMAP" id="MF_00060">
    <property type="entry name" value="SurE"/>
    <property type="match status" value="1"/>
</dbReference>
<dbReference type="SUPFAM" id="SSF64167">
    <property type="entry name" value="SurE-like"/>
    <property type="match status" value="1"/>
</dbReference>
<keyword evidence="4 7" id="KW-0479">Metal-binding</keyword>
<dbReference type="NCBIfam" id="TIGR00087">
    <property type="entry name" value="surE"/>
    <property type="match status" value="1"/>
</dbReference>
<sequence>MTKNQRDVNSGVNRSFGRILLCNDDGIDAVGLRVLRAIAHSLSDDVWVVAPVQNHSGASRSITLRRDVEIKDVAHQEFSVSGTPADCIIFAVNKILDKRPDLVLSGVNHGMNVGDDVLYSGTVAAAMEATLAGIPAIALSQQGGRENREEYQVAEAHGASLVQHLWNSGWPDRLVPNVNFPKGDPDTIKGMMVSTTDQHKFGDIIEDGAKAGHFRLGPLISKPDASPGSDRAAIRDGWIAMTPLGMDLTAHQQIFEFEPLSF</sequence>
<dbReference type="GO" id="GO:0004309">
    <property type="term" value="F:exopolyphosphatase activity"/>
    <property type="evidence" value="ECO:0007669"/>
    <property type="project" value="TreeGrafter"/>
</dbReference>
<name>D5BQU0_PUNMI</name>
<evidence type="ECO:0000256" key="7">
    <source>
        <dbReference type="HAMAP-Rule" id="MF_00060"/>
    </source>
</evidence>
<feature type="domain" description="Survival protein SurE-like phosphatase/nucleotidase" evidence="8">
    <location>
        <begin position="19"/>
        <end position="200"/>
    </location>
</feature>
<dbReference type="GO" id="GO:0008253">
    <property type="term" value="F:5'-nucleotidase activity"/>
    <property type="evidence" value="ECO:0007669"/>
    <property type="project" value="UniProtKB-UniRule"/>
</dbReference>
<dbReference type="NCBIfam" id="NF001490">
    <property type="entry name" value="PRK00346.1-4"/>
    <property type="match status" value="1"/>
</dbReference>
<dbReference type="Proteomes" id="UP000007460">
    <property type="component" value="Chromosome"/>
</dbReference>
<evidence type="ECO:0000259" key="8">
    <source>
        <dbReference type="Pfam" id="PF01975"/>
    </source>
</evidence>
<dbReference type="EC" id="3.1.3.5" evidence="7"/>
<evidence type="ECO:0000313" key="9">
    <source>
        <dbReference type="EMBL" id="ADE38654.1"/>
    </source>
</evidence>
<comment type="catalytic activity">
    <reaction evidence="1 7">
        <text>a ribonucleoside 5'-phosphate + H2O = a ribonucleoside + phosphate</text>
        <dbReference type="Rhea" id="RHEA:12484"/>
        <dbReference type="ChEBI" id="CHEBI:15377"/>
        <dbReference type="ChEBI" id="CHEBI:18254"/>
        <dbReference type="ChEBI" id="CHEBI:43474"/>
        <dbReference type="ChEBI" id="CHEBI:58043"/>
        <dbReference type="EC" id="3.1.3.5"/>
    </reaction>
</comment>
<evidence type="ECO:0000256" key="3">
    <source>
        <dbReference type="ARBA" id="ARBA00022490"/>
    </source>
</evidence>
<feature type="binding site" evidence="7">
    <location>
        <position position="108"/>
    </location>
    <ligand>
        <name>a divalent metal cation</name>
        <dbReference type="ChEBI" id="CHEBI:60240"/>
    </ligand>
</feature>
<keyword evidence="3 7" id="KW-0963">Cytoplasm</keyword>
<evidence type="ECO:0000313" key="10">
    <source>
        <dbReference type="Proteomes" id="UP000007460"/>
    </source>
</evidence>
<proteinExistence type="inferred from homology"/>
<keyword evidence="6 7" id="KW-0378">Hydrolase</keyword>
<comment type="cofactor">
    <cofactor evidence="7">
        <name>a divalent metal cation</name>
        <dbReference type="ChEBI" id="CHEBI:60240"/>
    </cofactor>
    <text evidence="7">Binds 1 divalent metal cation per subunit.</text>
</comment>
<dbReference type="GO" id="GO:0000166">
    <property type="term" value="F:nucleotide binding"/>
    <property type="evidence" value="ECO:0007669"/>
    <property type="project" value="UniProtKB-KW"/>
</dbReference>
<evidence type="ECO:0000256" key="4">
    <source>
        <dbReference type="ARBA" id="ARBA00022723"/>
    </source>
</evidence>
<dbReference type="PANTHER" id="PTHR30457:SF12">
    <property type="entry name" value="5'_3'-NUCLEOTIDASE SURE"/>
    <property type="match status" value="1"/>
</dbReference>
<dbReference type="Gene3D" id="3.40.1210.10">
    <property type="entry name" value="Survival protein SurE-like phosphatase/nucleotidase"/>
    <property type="match status" value="1"/>
</dbReference>